<dbReference type="EMBL" id="AHMM02000006">
    <property type="protein sequence ID" value="EQA38478.1"/>
    <property type="molecule type" value="Genomic_DNA"/>
</dbReference>
<organism evidence="1 2">
    <name type="scientific">Leptospira inadai serovar Lyme str. 10</name>
    <dbReference type="NCBI Taxonomy" id="1049790"/>
    <lineage>
        <taxon>Bacteria</taxon>
        <taxon>Pseudomonadati</taxon>
        <taxon>Spirochaetota</taxon>
        <taxon>Spirochaetia</taxon>
        <taxon>Leptospirales</taxon>
        <taxon>Leptospiraceae</taxon>
        <taxon>Leptospira</taxon>
    </lineage>
</organism>
<accession>V6HFJ6</accession>
<evidence type="ECO:0000313" key="2">
    <source>
        <dbReference type="Proteomes" id="UP000018719"/>
    </source>
</evidence>
<evidence type="ECO:0000313" key="1">
    <source>
        <dbReference type="EMBL" id="EQA38478.1"/>
    </source>
</evidence>
<gene>
    <name evidence="1" type="ORF">LEP1GSC047_2311</name>
</gene>
<proteinExistence type="predicted"/>
<dbReference type="Proteomes" id="UP000018719">
    <property type="component" value="Unassembled WGS sequence"/>
</dbReference>
<protein>
    <submittedName>
        <fullName evidence="1">Uncharacterized protein</fullName>
    </submittedName>
</protein>
<comment type="caution">
    <text evidence="1">The sequence shown here is derived from an EMBL/GenBank/DDBJ whole genome shotgun (WGS) entry which is preliminary data.</text>
</comment>
<dbReference type="AlphaFoldDB" id="V6HFJ6"/>
<name>V6HFJ6_9LEPT</name>
<reference evidence="1 2" key="1">
    <citation type="submission" date="2013-05" db="EMBL/GenBank/DDBJ databases">
        <authorList>
            <person name="Harkins D.M."/>
            <person name="Durkin A.S."/>
            <person name="Brinkac L.M."/>
            <person name="Haft D.H."/>
            <person name="Selengut J.D."/>
            <person name="Sanka R."/>
            <person name="DePew J."/>
            <person name="Purushe J."/>
            <person name="Hartskeerl R.A."/>
            <person name="Ahmed A."/>
            <person name="van der Linden H."/>
            <person name="Goris M.G.A."/>
            <person name="Vinetz J.M."/>
            <person name="Sutton G.G."/>
            <person name="Nierman W.C."/>
            <person name="Fouts D.E."/>
        </authorList>
    </citation>
    <scope>NUCLEOTIDE SEQUENCE [LARGE SCALE GENOMIC DNA]</scope>
    <source>
        <strain evidence="1 2">10</strain>
    </source>
</reference>
<sequence>MERCIYYKSILAPGLLTPSQKELKYIESISNERTDDLGANTNKFTKSDRRKQIYRLKRNRIRKYFSRCQHAGRAF</sequence>